<evidence type="ECO:0000256" key="5">
    <source>
        <dbReference type="ARBA" id="ARBA00022448"/>
    </source>
</evidence>
<dbReference type="InterPro" id="IPR036869">
    <property type="entry name" value="J_dom_sf"/>
</dbReference>
<proteinExistence type="inferred from homology"/>
<name>A0ABR3JKY9_9AGAR</name>
<evidence type="ECO:0000313" key="15">
    <source>
        <dbReference type="Proteomes" id="UP001556367"/>
    </source>
</evidence>
<evidence type="ECO:0000256" key="4">
    <source>
        <dbReference type="ARBA" id="ARBA00020721"/>
    </source>
</evidence>
<keyword evidence="9" id="KW-0496">Mitochondrion</keyword>
<dbReference type="InterPro" id="IPR005341">
    <property type="entry name" value="Tim16"/>
</dbReference>
<comment type="subcellular location">
    <subcellularLocation>
        <location evidence="1">Mitochondrion inner membrane</location>
        <topology evidence="1">Peripheral membrane protein</topology>
    </subcellularLocation>
</comment>
<comment type="similarity">
    <text evidence="2">Belongs to the TIM16/PAM16 family.</text>
</comment>
<organism evidence="14 15">
    <name type="scientific">Hohenbuehelia grisea</name>
    <dbReference type="NCBI Taxonomy" id="104357"/>
    <lineage>
        <taxon>Eukaryota</taxon>
        <taxon>Fungi</taxon>
        <taxon>Dikarya</taxon>
        <taxon>Basidiomycota</taxon>
        <taxon>Agaricomycotina</taxon>
        <taxon>Agaricomycetes</taxon>
        <taxon>Agaricomycetidae</taxon>
        <taxon>Agaricales</taxon>
        <taxon>Pleurotineae</taxon>
        <taxon>Pleurotaceae</taxon>
        <taxon>Hohenbuehelia</taxon>
    </lineage>
</organism>
<keyword evidence="5" id="KW-0813">Transport</keyword>
<dbReference type="Pfam" id="PF03656">
    <property type="entry name" value="Pam16"/>
    <property type="match status" value="1"/>
</dbReference>
<evidence type="ECO:0000256" key="1">
    <source>
        <dbReference type="ARBA" id="ARBA00004637"/>
    </source>
</evidence>
<accession>A0ABR3JKY9</accession>
<evidence type="ECO:0000313" key="14">
    <source>
        <dbReference type="EMBL" id="KAL0956012.1"/>
    </source>
</evidence>
<protein>
    <recommendedName>
        <fullName evidence="4">Mitochondrial import inner membrane translocase subunit TIM16</fullName>
    </recommendedName>
    <alternativeName>
        <fullName evidence="3">Mitochondrial import inner membrane translocase subunit tim16</fullName>
    </alternativeName>
    <alternativeName>
        <fullName evidence="11 12">Presequence translocated-associated motor subunit PAM16</fullName>
    </alternativeName>
</protein>
<dbReference type="PANTHER" id="PTHR12388:SF0">
    <property type="entry name" value="MITOCHONDRIAL IMPORT INNER MEMBRANE TRANSLOCASE SUBUNIT TIM16"/>
    <property type="match status" value="1"/>
</dbReference>
<dbReference type="PANTHER" id="PTHR12388">
    <property type="entry name" value="MITOCHONDRIA ASSOCIATED GRANULOCYTE MACROPHAGE CSF SIGNALING MOLECULE"/>
    <property type="match status" value="1"/>
</dbReference>
<dbReference type="Gene3D" id="1.10.287.110">
    <property type="entry name" value="DnaJ domain"/>
    <property type="match status" value="1"/>
</dbReference>
<feature type="compositionally biased region" description="Pro residues" evidence="13">
    <location>
        <begin position="99"/>
        <end position="120"/>
    </location>
</feature>
<evidence type="ECO:0000256" key="9">
    <source>
        <dbReference type="ARBA" id="ARBA00023128"/>
    </source>
</evidence>
<dbReference type="EMBL" id="JASNQZ010000006">
    <property type="protein sequence ID" value="KAL0956012.1"/>
    <property type="molecule type" value="Genomic_DNA"/>
</dbReference>
<keyword evidence="8" id="KW-0811">Translocation</keyword>
<keyword evidence="15" id="KW-1185">Reference proteome</keyword>
<evidence type="ECO:0000256" key="2">
    <source>
        <dbReference type="ARBA" id="ARBA00008817"/>
    </source>
</evidence>
<comment type="caution">
    <text evidence="14">The sequence shown here is derived from an EMBL/GenBank/DDBJ whole genome shotgun (WGS) entry which is preliminary data.</text>
</comment>
<sequence length="179" mass="19005">MSNPPKLIISIVVSATRILGKAFYEAGRQAVKNAKHTPQGALGNDVAGVGHATSGSVTDQLTRQHRMTLDEAHMILNVKRGETLEQVMKHYEHLFKANSPPPPPAKPAPTPQGKQVPPPAHSHYLQSKVVRARERIEAELKVPELPEVTPAAEASTQPGASAAAKPGPETEPPSSSSSS</sequence>
<evidence type="ECO:0000256" key="12">
    <source>
        <dbReference type="ARBA" id="ARBA00031407"/>
    </source>
</evidence>
<evidence type="ECO:0000256" key="8">
    <source>
        <dbReference type="ARBA" id="ARBA00023010"/>
    </source>
</evidence>
<evidence type="ECO:0000256" key="6">
    <source>
        <dbReference type="ARBA" id="ARBA00022792"/>
    </source>
</evidence>
<reference evidence="15" key="1">
    <citation type="submission" date="2024-06" db="EMBL/GenBank/DDBJ databases">
        <title>Multi-omics analyses provide insights into the biosynthesis of the anticancer antibiotic pleurotin in Hohenbuehelia grisea.</title>
        <authorList>
            <person name="Weaver J.A."/>
            <person name="Alberti F."/>
        </authorList>
    </citation>
    <scope>NUCLEOTIDE SEQUENCE [LARGE SCALE GENOMIC DNA]</scope>
    <source>
        <strain evidence="15">T-177</strain>
    </source>
</reference>
<evidence type="ECO:0000256" key="13">
    <source>
        <dbReference type="SAM" id="MobiDB-lite"/>
    </source>
</evidence>
<keyword evidence="10" id="KW-0472">Membrane</keyword>
<evidence type="ECO:0000256" key="7">
    <source>
        <dbReference type="ARBA" id="ARBA00022927"/>
    </source>
</evidence>
<keyword evidence="6" id="KW-0999">Mitochondrion inner membrane</keyword>
<feature type="region of interest" description="Disordered" evidence="13">
    <location>
        <begin position="140"/>
        <end position="179"/>
    </location>
</feature>
<evidence type="ECO:0000256" key="3">
    <source>
        <dbReference type="ARBA" id="ARBA00013571"/>
    </source>
</evidence>
<dbReference type="Proteomes" id="UP001556367">
    <property type="component" value="Unassembled WGS sequence"/>
</dbReference>
<evidence type="ECO:0000256" key="11">
    <source>
        <dbReference type="ARBA" id="ARBA00030422"/>
    </source>
</evidence>
<keyword evidence="7" id="KW-0653">Protein transport</keyword>
<evidence type="ECO:0000256" key="10">
    <source>
        <dbReference type="ARBA" id="ARBA00023136"/>
    </source>
</evidence>
<gene>
    <name evidence="14" type="ORF">HGRIS_002187</name>
</gene>
<feature type="region of interest" description="Disordered" evidence="13">
    <location>
        <begin position="95"/>
        <end position="123"/>
    </location>
</feature>